<reference evidence="1" key="2">
    <citation type="journal article" date="2015" name="Data Brief">
        <title>Shoot transcriptome of the giant reed, Arundo donax.</title>
        <authorList>
            <person name="Barrero R.A."/>
            <person name="Guerrero F.D."/>
            <person name="Moolhuijzen P."/>
            <person name="Goolsby J.A."/>
            <person name="Tidwell J."/>
            <person name="Bellgard S.E."/>
            <person name="Bellgard M.I."/>
        </authorList>
    </citation>
    <scope>NUCLEOTIDE SEQUENCE</scope>
    <source>
        <tissue evidence="1">Shoot tissue taken approximately 20 cm above the soil surface</tissue>
    </source>
</reference>
<dbReference type="EMBL" id="GBRH01251924">
    <property type="protein sequence ID" value="JAD45971.1"/>
    <property type="molecule type" value="Transcribed_RNA"/>
</dbReference>
<evidence type="ECO:0000313" key="1">
    <source>
        <dbReference type="EMBL" id="JAD45971.1"/>
    </source>
</evidence>
<proteinExistence type="predicted"/>
<sequence length="27" mass="3386">MNPWTFRAYNIFLICFRHYMVGFCFAH</sequence>
<name>A0A0A9A4F3_ARUDO</name>
<dbReference type="AlphaFoldDB" id="A0A0A9A4F3"/>
<reference evidence="1" key="1">
    <citation type="submission" date="2014-09" db="EMBL/GenBank/DDBJ databases">
        <authorList>
            <person name="Magalhaes I.L.F."/>
            <person name="Oliveira U."/>
            <person name="Santos F.R."/>
            <person name="Vidigal T.H.D.A."/>
            <person name="Brescovit A.D."/>
            <person name="Santos A.J."/>
        </authorList>
    </citation>
    <scope>NUCLEOTIDE SEQUENCE</scope>
    <source>
        <tissue evidence="1">Shoot tissue taken approximately 20 cm above the soil surface</tissue>
    </source>
</reference>
<protein>
    <submittedName>
        <fullName evidence="1">Uncharacterized protein</fullName>
    </submittedName>
</protein>
<accession>A0A0A9A4F3</accession>
<organism evidence="1">
    <name type="scientific">Arundo donax</name>
    <name type="common">Giant reed</name>
    <name type="synonym">Donax arundinaceus</name>
    <dbReference type="NCBI Taxonomy" id="35708"/>
    <lineage>
        <taxon>Eukaryota</taxon>
        <taxon>Viridiplantae</taxon>
        <taxon>Streptophyta</taxon>
        <taxon>Embryophyta</taxon>
        <taxon>Tracheophyta</taxon>
        <taxon>Spermatophyta</taxon>
        <taxon>Magnoliopsida</taxon>
        <taxon>Liliopsida</taxon>
        <taxon>Poales</taxon>
        <taxon>Poaceae</taxon>
        <taxon>PACMAD clade</taxon>
        <taxon>Arundinoideae</taxon>
        <taxon>Arundineae</taxon>
        <taxon>Arundo</taxon>
    </lineage>
</organism>